<dbReference type="AlphaFoldDB" id="A0A6I2UHW7"/>
<name>A0A6I2UHW7_9FIRM</name>
<keyword evidence="2" id="KW-1185">Reference proteome</keyword>
<comment type="caution">
    <text evidence="1">The sequence shown here is derived from an EMBL/GenBank/DDBJ whole genome shotgun (WGS) entry which is preliminary data.</text>
</comment>
<proteinExistence type="predicted"/>
<dbReference type="EMBL" id="VUNR01000018">
    <property type="protein sequence ID" value="MSU09170.1"/>
    <property type="molecule type" value="Genomic_DNA"/>
</dbReference>
<gene>
    <name evidence="1" type="ORF">FYJ84_09255</name>
</gene>
<reference evidence="1 2" key="1">
    <citation type="submission" date="2019-08" db="EMBL/GenBank/DDBJ databases">
        <title>In-depth cultivation of the pig gut microbiome towards novel bacterial diversity and tailored functional studies.</title>
        <authorList>
            <person name="Wylensek D."/>
            <person name="Hitch T.C.A."/>
            <person name="Clavel T."/>
        </authorList>
    </citation>
    <scope>NUCLEOTIDE SEQUENCE [LARGE SCALE GENOMIC DNA]</scope>
    <source>
        <strain evidence="1 2">WCA-693-APC-5D-A</strain>
    </source>
</reference>
<evidence type="ECO:0000313" key="1">
    <source>
        <dbReference type="EMBL" id="MSU09170.1"/>
    </source>
</evidence>
<protein>
    <submittedName>
        <fullName evidence="1">Uncharacterized protein</fullName>
    </submittedName>
</protein>
<dbReference type="GeneID" id="96779105"/>
<dbReference type="Proteomes" id="UP000433181">
    <property type="component" value="Unassembled WGS sequence"/>
</dbReference>
<evidence type="ECO:0000313" key="2">
    <source>
        <dbReference type="Proteomes" id="UP000433181"/>
    </source>
</evidence>
<sequence length="71" mass="7720">MTNEISTNIPAGLRKIFNTVRELDTDSQEQIFRSASIFAYGRVSGRKADYAEGYKAGYAKAMADAKAGQPA</sequence>
<accession>A0A6I2UHW7</accession>
<dbReference type="RefSeq" id="WP_154407339.1">
    <property type="nucleotide sequence ID" value="NZ_VUNR01000018.1"/>
</dbReference>
<organism evidence="1 2">
    <name type="scientific">Anaerovibrio slackiae</name>
    <dbReference type="NCBI Taxonomy" id="2652309"/>
    <lineage>
        <taxon>Bacteria</taxon>
        <taxon>Bacillati</taxon>
        <taxon>Bacillota</taxon>
        <taxon>Negativicutes</taxon>
        <taxon>Selenomonadales</taxon>
        <taxon>Selenomonadaceae</taxon>
        <taxon>Anaerovibrio</taxon>
    </lineage>
</organism>